<protein>
    <submittedName>
        <fullName evidence="1">Uncharacterized protein</fullName>
    </submittedName>
</protein>
<accession>A0A7C8ZMB9</accession>
<sequence>MIKFWITRHCCLSITTDTGGKLVNNSASLHVLLVPFLNWVTLLLKLVKLCSVNTLDFIFSFFVQPVFNLLKPSNELLFLHRSHKIVVLVSKLVSHLIYIGFNSVLPVLRFFHDSVLQRHLKLLFDSFLHICW</sequence>
<dbReference type="EMBL" id="GISG01143760">
    <property type="protein sequence ID" value="MBA4645810.1"/>
    <property type="molecule type" value="Transcribed_RNA"/>
</dbReference>
<reference evidence="1" key="2">
    <citation type="submission" date="2020-07" db="EMBL/GenBank/DDBJ databases">
        <authorList>
            <person name="Vera ALvarez R."/>
            <person name="Arias-Moreno D.M."/>
            <person name="Jimenez-Jacinto V."/>
            <person name="Jimenez-Bremont J.F."/>
            <person name="Swaminathan K."/>
            <person name="Moose S.P."/>
            <person name="Guerrero-Gonzalez M.L."/>
            <person name="Marino-Ramirez L."/>
            <person name="Landsman D."/>
            <person name="Rodriguez-Kessler M."/>
            <person name="Delgado-Sanchez P."/>
        </authorList>
    </citation>
    <scope>NUCLEOTIDE SEQUENCE</scope>
    <source>
        <tissue evidence="1">Cladode</tissue>
    </source>
</reference>
<reference evidence="1" key="1">
    <citation type="journal article" date="2013" name="J. Plant Res.">
        <title>Effect of fungi and light on seed germination of three Opuntia species from semiarid lands of central Mexico.</title>
        <authorList>
            <person name="Delgado-Sanchez P."/>
            <person name="Jimenez-Bremont J.F."/>
            <person name="Guerrero-Gonzalez Mde L."/>
            <person name="Flores J."/>
        </authorList>
    </citation>
    <scope>NUCLEOTIDE SEQUENCE</scope>
    <source>
        <tissue evidence="1">Cladode</tissue>
    </source>
</reference>
<dbReference type="AlphaFoldDB" id="A0A7C8ZMB9"/>
<proteinExistence type="predicted"/>
<name>A0A7C8ZMB9_OPUST</name>
<organism evidence="1">
    <name type="scientific">Opuntia streptacantha</name>
    <name type="common">Prickly pear cactus</name>
    <name type="synonym">Opuntia cardona</name>
    <dbReference type="NCBI Taxonomy" id="393608"/>
    <lineage>
        <taxon>Eukaryota</taxon>
        <taxon>Viridiplantae</taxon>
        <taxon>Streptophyta</taxon>
        <taxon>Embryophyta</taxon>
        <taxon>Tracheophyta</taxon>
        <taxon>Spermatophyta</taxon>
        <taxon>Magnoliopsida</taxon>
        <taxon>eudicotyledons</taxon>
        <taxon>Gunneridae</taxon>
        <taxon>Pentapetalae</taxon>
        <taxon>Caryophyllales</taxon>
        <taxon>Cactineae</taxon>
        <taxon>Cactaceae</taxon>
        <taxon>Opuntioideae</taxon>
        <taxon>Opuntia</taxon>
    </lineage>
</organism>
<evidence type="ECO:0000313" key="1">
    <source>
        <dbReference type="EMBL" id="MBA4645810.1"/>
    </source>
</evidence>